<gene>
    <name evidence="6" type="ORF">P4B07_29850</name>
</gene>
<evidence type="ECO:0000256" key="4">
    <source>
        <dbReference type="ARBA" id="ARBA00023136"/>
    </source>
</evidence>
<sequence>MRSHAWQFVKRLLGREAGERWREAWGLTFAILVLTPLTARASVWFAVTSGELINRIAYFHHPATPTTPMALLTTAATLAAFAIMRDVFFTAVRHFFSTTLHGKWRAWLDRRFNEALLDSNHTHFPLRCVRVR</sequence>
<dbReference type="Proteomes" id="UP001214094">
    <property type="component" value="Plasmid unnamedB"/>
</dbReference>
<protein>
    <recommendedName>
        <fullName evidence="8">ABC transmembrane type-1 domain-containing protein</fullName>
    </recommendedName>
</protein>
<evidence type="ECO:0000256" key="1">
    <source>
        <dbReference type="ARBA" id="ARBA00004651"/>
    </source>
</evidence>
<evidence type="ECO:0000256" key="2">
    <source>
        <dbReference type="ARBA" id="ARBA00022692"/>
    </source>
</evidence>
<dbReference type="SUPFAM" id="SSF90123">
    <property type="entry name" value="ABC transporter transmembrane region"/>
    <property type="match status" value="1"/>
</dbReference>
<dbReference type="EMBL" id="CP121310">
    <property type="protein sequence ID" value="WFP95246.1"/>
    <property type="molecule type" value="Genomic_DNA"/>
</dbReference>
<geneLocation type="plasmid" evidence="6 7">
    <name>unnamedB</name>
</geneLocation>
<feature type="transmembrane region" description="Helical" evidence="5">
    <location>
        <begin position="67"/>
        <end position="84"/>
    </location>
</feature>
<accession>A0ABY8HTW8</accession>
<proteinExistence type="predicted"/>
<reference evidence="6 7" key="1">
    <citation type="submission" date="2023-03" db="EMBL/GenBank/DDBJ databases">
        <title>Comparative genome and transcriptome analysis combination mining strategies for increasing vitamin B12 production of Ensifer adhaerens strain.</title>
        <authorList>
            <person name="Yongheng L."/>
        </authorList>
    </citation>
    <scope>NUCLEOTIDE SEQUENCE [LARGE SCALE GENOMIC DNA]</scope>
    <source>
        <strain evidence="6 7">Casida A-T305</strain>
        <plasmid evidence="6 7">unnamedB</plasmid>
    </source>
</reference>
<evidence type="ECO:0000256" key="3">
    <source>
        <dbReference type="ARBA" id="ARBA00022989"/>
    </source>
</evidence>
<dbReference type="InterPro" id="IPR036640">
    <property type="entry name" value="ABC1_TM_sf"/>
</dbReference>
<dbReference type="RefSeq" id="WP_034791558.1">
    <property type="nucleotide sequence ID" value="NZ_CP015882.1"/>
</dbReference>
<keyword evidence="7" id="KW-1185">Reference proteome</keyword>
<dbReference type="GeneID" id="29522565"/>
<evidence type="ECO:0008006" key="8">
    <source>
        <dbReference type="Google" id="ProtNLM"/>
    </source>
</evidence>
<keyword evidence="3 5" id="KW-1133">Transmembrane helix</keyword>
<keyword evidence="6" id="KW-0614">Plasmid</keyword>
<feature type="transmembrane region" description="Helical" evidence="5">
    <location>
        <begin position="24"/>
        <end position="47"/>
    </location>
</feature>
<comment type="subcellular location">
    <subcellularLocation>
        <location evidence="1">Cell membrane</location>
        <topology evidence="1">Multi-pass membrane protein</topology>
    </subcellularLocation>
</comment>
<evidence type="ECO:0000256" key="5">
    <source>
        <dbReference type="SAM" id="Phobius"/>
    </source>
</evidence>
<keyword evidence="2 5" id="KW-0812">Transmembrane</keyword>
<name>A0ABY8HTW8_ENSAD</name>
<evidence type="ECO:0000313" key="6">
    <source>
        <dbReference type="EMBL" id="WFP95246.1"/>
    </source>
</evidence>
<keyword evidence="4 5" id="KW-0472">Membrane</keyword>
<organism evidence="6 7">
    <name type="scientific">Ensifer adhaerens</name>
    <name type="common">Sinorhizobium morelense</name>
    <dbReference type="NCBI Taxonomy" id="106592"/>
    <lineage>
        <taxon>Bacteria</taxon>
        <taxon>Pseudomonadati</taxon>
        <taxon>Pseudomonadota</taxon>
        <taxon>Alphaproteobacteria</taxon>
        <taxon>Hyphomicrobiales</taxon>
        <taxon>Rhizobiaceae</taxon>
        <taxon>Sinorhizobium/Ensifer group</taxon>
        <taxon>Ensifer</taxon>
    </lineage>
</organism>
<evidence type="ECO:0000313" key="7">
    <source>
        <dbReference type="Proteomes" id="UP001214094"/>
    </source>
</evidence>